<accession>A0A0P9HA34</accession>
<dbReference type="PANTHER" id="PTHR43382:SF2">
    <property type="entry name" value="BIFUNCTIONAL GLUTAMATE_PROLINE--TRNA LIGASE"/>
    <property type="match status" value="1"/>
</dbReference>
<comment type="caution">
    <text evidence="1">The sequence shown here is derived from an EMBL/GenBank/DDBJ whole genome shotgun (WGS) entry which is preliminary data.</text>
</comment>
<gene>
    <name evidence="1" type="ORF">SE17_22880</name>
</gene>
<evidence type="ECO:0000313" key="1">
    <source>
        <dbReference type="EMBL" id="KPV51148.1"/>
    </source>
</evidence>
<dbReference type="GO" id="GO:0004827">
    <property type="term" value="F:proline-tRNA ligase activity"/>
    <property type="evidence" value="ECO:0007669"/>
    <property type="project" value="InterPro"/>
</dbReference>
<dbReference type="SUPFAM" id="SSF55681">
    <property type="entry name" value="Class II aaRS and biotin synthetases"/>
    <property type="match status" value="1"/>
</dbReference>
<dbReference type="PANTHER" id="PTHR43382">
    <property type="entry name" value="PROLYL-TRNA SYNTHETASE"/>
    <property type="match status" value="1"/>
</dbReference>
<dbReference type="GO" id="GO:0005524">
    <property type="term" value="F:ATP binding"/>
    <property type="evidence" value="ECO:0007669"/>
    <property type="project" value="InterPro"/>
</dbReference>
<dbReference type="AlphaFoldDB" id="A0A0P9HA34"/>
<name>A0A0P9HA34_9CHLR</name>
<reference evidence="1 2" key="1">
    <citation type="submission" date="2015-09" db="EMBL/GenBank/DDBJ databases">
        <title>Draft genome sequence of Kouleothrix aurantiaca JCM 19913.</title>
        <authorList>
            <person name="Hemp J."/>
        </authorList>
    </citation>
    <scope>NUCLEOTIDE SEQUENCE [LARGE SCALE GENOMIC DNA]</scope>
    <source>
        <strain evidence="1 2">COM-B</strain>
    </source>
</reference>
<dbReference type="GO" id="GO:0006433">
    <property type="term" value="P:prolyl-tRNA aminoacylation"/>
    <property type="evidence" value="ECO:0007669"/>
    <property type="project" value="InterPro"/>
</dbReference>
<proteinExistence type="predicted"/>
<protein>
    <recommendedName>
        <fullName evidence="3">Proline--tRNA ligase</fullName>
    </recommendedName>
</protein>
<dbReference type="Gene3D" id="3.30.930.10">
    <property type="entry name" value="Bira Bifunctional Protein, Domain 2"/>
    <property type="match status" value="1"/>
</dbReference>
<dbReference type="InterPro" id="IPR004499">
    <property type="entry name" value="Pro-tRNA-ligase_IIa_arc-type"/>
</dbReference>
<organism evidence="1 2">
    <name type="scientific">Kouleothrix aurantiaca</name>
    <dbReference type="NCBI Taxonomy" id="186479"/>
    <lineage>
        <taxon>Bacteria</taxon>
        <taxon>Bacillati</taxon>
        <taxon>Chloroflexota</taxon>
        <taxon>Chloroflexia</taxon>
        <taxon>Chloroflexales</taxon>
        <taxon>Roseiflexineae</taxon>
        <taxon>Roseiflexaceae</taxon>
        <taxon>Kouleothrix</taxon>
    </lineage>
</organism>
<dbReference type="InterPro" id="IPR045864">
    <property type="entry name" value="aa-tRNA-synth_II/BPL/LPL"/>
</dbReference>
<sequence length="64" mass="7298">MPKEGITPRAQDYSQWYLDIVRNADLADYAEVVRGCIVYKPTGYALWEAIQRGLDDRIKATGHV</sequence>
<dbReference type="GO" id="GO:0017101">
    <property type="term" value="C:aminoacyl-tRNA synthetase multienzyme complex"/>
    <property type="evidence" value="ECO:0007669"/>
    <property type="project" value="TreeGrafter"/>
</dbReference>
<dbReference type="Proteomes" id="UP000050509">
    <property type="component" value="Unassembled WGS sequence"/>
</dbReference>
<evidence type="ECO:0008006" key="3">
    <source>
        <dbReference type="Google" id="ProtNLM"/>
    </source>
</evidence>
<dbReference type="PATRIC" id="fig|186479.3.peg.270"/>
<keyword evidence="2" id="KW-1185">Reference proteome</keyword>
<feature type="non-terminal residue" evidence="1">
    <location>
        <position position="64"/>
    </location>
</feature>
<evidence type="ECO:0000313" key="2">
    <source>
        <dbReference type="Proteomes" id="UP000050509"/>
    </source>
</evidence>
<dbReference type="EMBL" id="LJCR01001047">
    <property type="protein sequence ID" value="KPV51148.1"/>
    <property type="molecule type" value="Genomic_DNA"/>
</dbReference>
<dbReference type="GO" id="GO:0005737">
    <property type="term" value="C:cytoplasm"/>
    <property type="evidence" value="ECO:0007669"/>
    <property type="project" value="InterPro"/>
</dbReference>